<dbReference type="PANTHER" id="PTHR10443:SF12">
    <property type="entry name" value="DIPEPTIDASE"/>
    <property type="match status" value="1"/>
</dbReference>
<evidence type="ECO:0000313" key="1">
    <source>
        <dbReference type="EMBL" id="BDZ78627.1"/>
    </source>
</evidence>
<name>A0ABM8IBD6_9FIRM</name>
<dbReference type="Proteomes" id="UP001305815">
    <property type="component" value="Chromosome"/>
</dbReference>
<accession>A0ABM8IBD6</accession>
<evidence type="ECO:0000313" key="2">
    <source>
        <dbReference type="Proteomes" id="UP001305815"/>
    </source>
</evidence>
<proteinExistence type="predicted"/>
<keyword evidence="2" id="KW-1185">Reference proteome</keyword>
<dbReference type="Pfam" id="PF01244">
    <property type="entry name" value="Peptidase_M19"/>
    <property type="match status" value="1"/>
</dbReference>
<dbReference type="PANTHER" id="PTHR10443">
    <property type="entry name" value="MICROSOMAL DIPEPTIDASE"/>
    <property type="match status" value="1"/>
</dbReference>
<dbReference type="InterPro" id="IPR032466">
    <property type="entry name" value="Metal_Hydrolase"/>
</dbReference>
<dbReference type="Gene3D" id="3.20.20.140">
    <property type="entry name" value="Metal-dependent hydrolases"/>
    <property type="match status" value="1"/>
</dbReference>
<dbReference type="SUPFAM" id="SSF51556">
    <property type="entry name" value="Metallo-dependent hydrolases"/>
    <property type="match status" value="1"/>
</dbReference>
<gene>
    <name evidence="1" type="ORF">Lac1_28100</name>
</gene>
<dbReference type="PROSITE" id="PS51365">
    <property type="entry name" value="RENAL_DIPEPTIDASE_2"/>
    <property type="match status" value="1"/>
</dbReference>
<sequence length="327" mass="36646">MIFDGHGDIWTDVTNKRIKNKERDIFRKYHLEKFQKGGVNGGIFVIWLDPPYDADPVKRSKEIVESIQCELQDASDILNPVKKFSDLAAGTAAGKINAVTGMEGLSQIGEDIDLINYFYDEVGVRHAMLTWNEENALASGWPGDPRRGLTEAGEKAVRRIQELGMVMDVSHINDKGFWDIMNLAQGPVIASHSNARSVCPAMRNLSDDMLKEIARTGGLTGINSLREFIDENREKQTVERLADHVEYIAELIGIEHIGLGFDFDDYLEEEALGSFSSNLDSPSGKGISNEAEAGNLLEVLQKRGYNQEQLDAIAYKNFYRVFQTVWK</sequence>
<organism evidence="1 2">
    <name type="scientific">Claveliimonas bilis</name>
    <dbReference type="NCBI Taxonomy" id="3028070"/>
    <lineage>
        <taxon>Bacteria</taxon>
        <taxon>Bacillati</taxon>
        <taxon>Bacillota</taxon>
        <taxon>Clostridia</taxon>
        <taxon>Lachnospirales</taxon>
        <taxon>Lachnospiraceae</taxon>
        <taxon>Claveliimonas</taxon>
    </lineage>
</organism>
<protein>
    <submittedName>
        <fullName evidence="1">Peptidase</fullName>
    </submittedName>
</protein>
<dbReference type="RefSeq" id="WP_256192977.1">
    <property type="nucleotide sequence ID" value="NZ_AP027742.1"/>
</dbReference>
<dbReference type="InterPro" id="IPR008257">
    <property type="entry name" value="Pept_M19"/>
</dbReference>
<reference evidence="2" key="1">
    <citation type="journal article" date="2023" name="Int. J. Syst. Evol. Microbiol.">
        <title>Claveliimonas bilis gen. nov., sp. nov., deoxycholic acid-producing bacteria isolated from human faeces, and reclassification of Sellimonas monacensis Zenner et al. 2021 as Claveliimonas monacensis comb. nov.</title>
        <authorList>
            <person name="Hisatomi A."/>
            <person name="Kastawa N.W.E.P.G."/>
            <person name="Song I."/>
            <person name="Ohkuma M."/>
            <person name="Fukiya S."/>
            <person name="Sakamoto M."/>
        </authorList>
    </citation>
    <scope>NUCLEOTIDE SEQUENCE [LARGE SCALE GENOMIC DNA]</scope>
    <source>
        <strain evidence="2">12BBH14</strain>
    </source>
</reference>
<dbReference type="EMBL" id="AP027742">
    <property type="protein sequence ID" value="BDZ78627.1"/>
    <property type="molecule type" value="Genomic_DNA"/>
</dbReference>